<evidence type="ECO:0000256" key="6">
    <source>
        <dbReference type="ARBA" id="ARBA00022729"/>
    </source>
</evidence>
<keyword evidence="10" id="KW-0675">Receptor</keyword>
<dbReference type="Gene3D" id="3.80.10.10">
    <property type="entry name" value="Ribonuclease Inhibitor"/>
    <property type="match status" value="1"/>
</dbReference>
<feature type="region of interest" description="Disordered" evidence="12">
    <location>
        <begin position="1"/>
        <end position="26"/>
    </location>
</feature>
<evidence type="ECO:0000256" key="4">
    <source>
        <dbReference type="ARBA" id="ARBA00022614"/>
    </source>
</evidence>
<dbReference type="AlphaFoldDB" id="A0A2G2XVS4"/>
<dbReference type="FunFam" id="3.80.10.10:FF:000041">
    <property type="entry name" value="LRR receptor-like serine/threonine-protein kinase ERECTA"/>
    <property type="match status" value="1"/>
</dbReference>
<keyword evidence="6" id="KW-0732">Signal</keyword>
<sequence>MNVVHDYKIDRGHPEPSRFGNAHHGQGPGLGRDKLVLEAKIEFLKVELIEIRVDALEGVHSDYGDTNEDPKCMITRQKGVFRASMVRNARHGRDLVRFMTNLVSKHGSWSQGVCKIASGRVLFMGHIPSFLEDLIALRVLNLSHNGLKSPIPPSFGNLSFVESFDLSFNQHSGEIPEQIASLTTLEFFNLSHNNLEGCIPRGPQFVTFEKNSYKDNDGLRGFPLSKVCGNDTVSDTNYTTSVLNNQESNSEFLNNFWKGSLMGYGTGLCIGLSIIYILISTGNIKRLERIVEELGHTIMMARRKKQGRQRNYRRRNNRF</sequence>
<dbReference type="EMBL" id="AYRZ02000163">
    <property type="protein sequence ID" value="PHT61411.1"/>
    <property type="molecule type" value="Genomic_DNA"/>
</dbReference>
<name>A0A2G2XVS4_CAPAN</name>
<comment type="subcellular location">
    <subcellularLocation>
        <location evidence="1">Cell membrane</location>
        <topology evidence="1">Single-pass type I membrane protein</topology>
    </subcellularLocation>
</comment>
<evidence type="ECO:0000313" key="15">
    <source>
        <dbReference type="Proteomes" id="UP000222542"/>
    </source>
</evidence>
<comment type="similarity">
    <text evidence="2">Belongs to the RLP family.</text>
</comment>
<feature type="compositionally biased region" description="Basic and acidic residues" evidence="12">
    <location>
        <begin position="1"/>
        <end position="16"/>
    </location>
</feature>
<keyword evidence="7" id="KW-0677">Repeat</keyword>
<evidence type="ECO:0000256" key="7">
    <source>
        <dbReference type="ARBA" id="ARBA00022737"/>
    </source>
</evidence>
<evidence type="ECO:0000256" key="12">
    <source>
        <dbReference type="SAM" id="MobiDB-lite"/>
    </source>
</evidence>
<evidence type="ECO:0000313" key="14">
    <source>
        <dbReference type="EMBL" id="PHT61411.1"/>
    </source>
</evidence>
<evidence type="ECO:0000256" key="3">
    <source>
        <dbReference type="ARBA" id="ARBA00022475"/>
    </source>
</evidence>
<evidence type="ECO:0008006" key="16">
    <source>
        <dbReference type="Google" id="ProtNLM"/>
    </source>
</evidence>
<comment type="caution">
    <text evidence="14">The sequence shown here is derived from an EMBL/GenBank/DDBJ whole genome shotgun (WGS) entry which is preliminary data.</text>
</comment>
<keyword evidence="9 13" id="KW-0472">Membrane</keyword>
<dbReference type="GO" id="GO:0005886">
    <property type="term" value="C:plasma membrane"/>
    <property type="evidence" value="ECO:0007669"/>
    <property type="project" value="UniProtKB-SubCell"/>
</dbReference>
<keyword evidence="11" id="KW-0325">Glycoprotein</keyword>
<dbReference type="SUPFAM" id="SSF52058">
    <property type="entry name" value="L domain-like"/>
    <property type="match status" value="1"/>
</dbReference>
<proteinExistence type="inferred from homology"/>
<evidence type="ECO:0000256" key="9">
    <source>
        <dbReference type="ARBA" id="ARBA00023136"/>
    </source>
</evidence>
<keyword evidence="5 13" id="KW-0812">Transmembrane</keyword>
<protein>
    <recommendedName>
        <fullName evidence="16">Receptor-like protein 12</fullName>
    </recommendedName>
</protein>
<dbReference type="Proteomes" id="UP000222542">
    <property type="component" value="Unassembled WGS sequence"/>
</dbReference>
<keyword evidence="15" id="KW-1185">Reference proteome</keyword>
<evidence type="ECO:0000256" key="8">
    <source>
        <dbReference type="ARBA" id="ARBA00022989"/>
    </source>
</evidence>
<keyword evidence="3" id="KW-1003">Cell membrane</keyword>
<dbReference type="Gramene" id="PHT61411">
    <property type="protein sequence ID" value="PHT61411"/>
    <property type="gene ID" value="T459_34751"/>
</dbReference>
<accession>A0A2G2XVS4</accession>
<keyword evidence="4" id="KW-0433">Leucine-rich repeat</keyword>
<keyword evidence="8 13" id="KW-1133">Transmembrane helix</keyword>
<organism evidence="14 15">
    <name type="scientific">Capsicum annuum</name>
    <name type="common">Capsicum pepper</name>
    <dbReference type="NCBI Taxonomy" id="4072"/>
    <lineage>
        <taxon>Eukaryota</taxon>
        <taxon>Viridiplantae</taxon>
        <taxon>Streptophyta</taxon>
        <taxon>Embryophyta</taxon>
        <taxon>Tracheophyta</taxon>
        <taxon>Spermatophyta</taxon>
        <taxon>Magnoliopsida</taxon>
        <taxon>eudicotyledons</taxon>
        <taxon>Gunneridae</taxon>
        <taxon>Pentapetalae</taxon>
        <taxon>asterids</taxon>
        <taxon>lamiids</taxon>
        <taxon>Solanales</taxon>
        <taxon>Solanaceae</taxon>
        <taxon>Solanoideae</taxon>
        <taxon>Capsiceae</taxon>
        <taxon>Capsicum</taxon>
    </lineage>
</organism>
<evidence type="ECO:0000256" key="10">
    <source>
        <dbReference type="ARBA" id="ARBA00023170"/>
    </source>
</evidence>
<dbReference type="PANTHER" id="PTHR27004">
    <property type="entry name" value="RECEPTOR-LIKE PROTEIN 12 ISOFORM X1"/>
    <property type="match status" value="1"/>
</dbReference>
<dbReference type="InterPro" id="IPR001611">
    <property type="entry name" value="Leu-rich_rpt"/>
</dbReference>
<evidence type="ECO:0000256" key="5">
    <source>
        <dbReference type="ARBA" id="ARBA00022692"/>
    </source>
</evidence>
<dbReference type="PANTHER" id="PTHR27004:SF375">
    <property type="entry name" value="LEUCINE-RICH REPEAT-CONTAINING N-TERMINAL PLANT-TYPE DOMAIN-CONTAINING PROTEIN"/>
    <property type="match status" value="1"/>
</dbReference>
<evidence type="ECO:0000256" key="1">
    <source>
        <dbReference type="ARBA" id="ARBA00004251"/>
    </source>
</evidence>
<evidence type="ECO:0000256" key="2">
    <source>
        <dbReference type="ARBA" id="ARBA00009592"/>
    </source>
</evidence>
<reference evidence="14 15" key="1">
    <citation type="journal article" date="2014" name="Nat. Genet.">
        <title>Genome sequence of the hot pepper provides insights into the evolution of pungency in Capsicum species.</title>
        <authorList>
            <person name="Kim S."/>
            <person name="Park M."/>
            <person name="Yeom S.I."/>
            <person name="Kim Y.M."/>
            <person name="Lee J.M."/>
            <person name="Lee H.A."/>
            <person name="Seo E."/>
            <person name="Choi J."/>
            <person name="Cheong K."/>
            <person name="Kim K.T."/>
            <person name="Jung K."/>
            <person name="Lee G.W."/>
            <person name="Oh S.K."/>
            <person name="Bae C."/>
            <person name="Kim S.B."/>
            <person name="Lee H.Y."/>
            <person name="Kim S.Y."/>
            <person name="Kim M.S."/>
            <person name="Kang B.C."/>
            <person name="Jo Y.D."/>
            <person name="Yang H.B."/>
            <person name="Jeong H.J."/>
            <person name="Kang W.H."/>
            <person name="Kwon J.K."/>
            <person name="Shin C."/>
            <person name="Lim J.Y."/>
            <person name="Park J.H."/>
            <person name="Huh J.H."/>
            <person name="Kim J.S."/>
            <person name="Kim B.D."/>
            <person name="Cohen O."/>
            <person name="Paran I."/>
            <person name="Suh M.C."/>
            <person name="Lee S.B."/>
            <person name="Kim Y.K."/>
            <person name="Shin Y."/>
            <person name="Noh S.J."/>
            <person name="Park J."/>
            <person name="Seo Y.S."/>
            <person name="Kwon S.Y."/>
            <person name="Kim H.A."/>
            <person name="Park J.M."/>
            <person name="Kim H.J."/>
            <person name="Choi S.B."/>
            <person name="Bosland P.W."/>
            <person name="Reeves G."/>
            <person name="Jo S.H."/>
            <person name="Lee B.W."/>
            <person name="Cho H.T."/>
            <person name="Choi H.S."/>
            <person name="Lee M.S."/>
            <person name="Yu Y."/>
            <person name="Do Choi Y."/>
            <person name="Park B.S."/>
            <person name="van Deynze A."/>
            <person name="Ashrafi H."/>
            <person name="Hill T."/>
            <person name="Kim W.T."/>
            <person name="Pai H.S."/>
            <person name="Ahn H.K."/>
            <person name="Yeam I."/>
            <person name="Giovannoni J.J."/>
            <person name="Rose J.K."/>
            <person name="Sorensen I."/>
            <person name="Lee S.J."/>
            <person name="Kim R.W."/>
            <person name="Choi I.Y."/>
            <person name="Choi B.S."/>
            <person name="Lim J.S."/>
            <person name="Lee Y.H."/>
            <person name="Choi D."/>
        </authorList>
    </citation>
    <scope>NUCLEOTIDE SEQUENCE [LARGE SCALE GENOMIC DNA]</scope>
    <source>
        <strain evidence="15">cv. CM334</strain>
    </source>
</reference>
<evidence type="ECO:0000256" key="13">
    <source>
        <dbReference type="SAM" id="Phobius"/>
    </source>
</evidence>
<feature type="transmembrane region" description="Helical" evidence="13">
    <location>
        <begin position="261"/>
        <end position="279"/>
    </location>
</feature>
<gene>
    <name evidence="14" type="ORF">T459_34751</name>
</gene>
<evidence type="ECO:0000256" key="11">
    <source>
        <dbReference type="ARBA" id="ARBA00023180"/>
    </source>
</evidence>
<reference evidence="14 15" key="2">
    <citation type="journal article" date="2017" name="Genome Biol.">
        <title>New reference genome sequences of hot pepper reveal the massive evolution of plant disease-resistance genes by retroduplication.</title>
        <authorList>
            <person name="Kim S."/>
            <person name="Park J."/>
            <person name="Yeom S.I."/>
            <person name="Kim Y.M."/>
            <person name="Seo E."/>
            <person name="Kim K.T."/>
            <person name="Kim M.S."/>
            <person name="Lee J.M."/>
            <person name="Cheong K."/>
            <person name="Shin H.S."/>
            <person name="Kim S.B."/>
            <person name="Han K."/>
            <person name="Lee J."/>
            <person name="Park M."/>
            <person name="Lee H.A."/>
            <person name="Lee H.Y."/>
            <person name="Lee Y."/>
            <person name="Oh S."/>
            <person name="Lee J.H."/>
            <person name="Choi E."/>
            <person name="Choi E."/>
            <person name="Lee S.E."/>
            <person name="Jeon J."/>
            <person name="Kim H."/>
            <person name="Choi G."/>
            <person name="Song H."/>
            <person name="Lee J."/>
            <person name="Lee S.C."/>
            <person name="Kwon J.K."/>
            <person name="Lee H.Y."/>
            <person name="Koo N."/>
            <person name="Hong Y."/>
            <person name="Kim R.W."/>
            <person name="Kang W.H."/>
            <person name="Huh J.H."/>
            <person name="Kang B.C."/>
            <person name="Yang T.J."/>
            <person name="Lee Y.H."/>
            <person name="Bennetzen J.L."/>
            <person name="Choi D."/>
        </authorList>
    </citation>
    <scope>NUCLEOTIDE SEQUENCE [LARGE SCALE GENOMIC DNA]</scope>
    <source>
        <strain evidence="15">cv. CM334</strain>
    </source>
</reference>
<dbReference type="Pfam" id="PF00560">
    <property type="entry name" value="LRR_1"/>
    <property type="match status" value="3"/>
</dbReference>
<dbReference type="InterPro" id="IPR032675">
    <property type="entry name" value="LRR_dom_sf"/>
</dbReference>
<dbReference type="STRING" id="4072.A0A2G2XVS4"/>